<feature type="coiled-coil region" evidence="1">
    <location>
        <begin position="101"/>
        <end position="149"/>
    </location>
</feature>
<organism evidence="2 3">
    <name type="scientific">Alteromonas australica</name>
    <dbReference type="NCBI Taxonomy" id="589873"/>
    <lineage>
        <taxon>Bacteria</taxon>
        <taxon>Pseudomonadati</taxon>
        <taxon>Pseudomonadota</taxon>
        <taxon>Gammaproteobacteria</taxon>
        <taxon>Alteromonadales</taxon>
        <taxon>Alteromonadaceae</taxon>
        <taxon>Alteromonas/Salinimonas group</taxon>
        <taxon>Alteromonas</taxon>
    </lineage>
</organism>
<evidence type="ECO:0000313" key="2">
    <source>
        <dbReference type="EMBL" id="HAW77337.1"/>
    </source>
</evidence>
<dbReference type="Proteomes" id="UP000263517">
    <property type="component" value="Unassembled WGS sequence"/>
</dbReference>
<reference evidence="2 3" key="1">
    <citation type="journal article" date="2018" name="Nat. Biotechnol.">
        <title>A standardized bacterial taxonomy based on genome phylogeny substantially revises the tree of life.</title>
        <authorList>
            <person name="Parks D.H."/>
            <person name="Chuvochina M."/>
            <person name="Waite D.W."/>
            <person name="Rinke C."/>
            <person name="Skarshewski A."/>
            <person name="Chaumeil P.A."/>
            <person name="Hugenholtz P."/>
        </authorList>
    </citation>
    <scope>NUCLEOTIDE SEQUENCE [LARGE SCALE GENOMIC DNA]</scope>
    <source>
        <strain evidence="2">UBA11978</strain>
    </source>
</reference>
<dbReference type="EMBL" id="DNAN01000584">
    <property type="protein sequence ID" value="HAW77337.1"/>
    <property type="molecule type" value="Genomic_DNA"/>
</dbReference>
<accession>A0A350P7S0</accession>
<proteinExistence type="predicted"/>
<protein>
    <submittedName>
        <fullName evidence="2">Uncharacterized protein</fullName>
    </submittedName>
</protein>
<gene>
    <name evidence="2" type="ORF">DCW74_16585</name>
</gene>
<dbReference type="AlphaFoldDB" id="A0A350P7S0"/>
<evidence type="ECO:0000313" key="3">
    <source>
        <dbReference type="Proteomes" id="UP000263517"/>
    </source>
</evidence>
<sequence>MDQNKLTQLTLQTAKSNNAMKLVAFLKSAIENGYKLPARKNTLDVNKSLLAELAGFDRQALDEERGAKDTINILNWAIEHIGLDSCLVHESFVRQSDSPDLKALKKILDKQDKEIHRLESLLLRAEAKNNSLVYEIKKLERTLSQKNEADAYISSGYKIVLFDDFEELS</sequence>
<name>A0A350P7S0_9ALTE</name>
<keyword evidence="1" id="KW-0175">Coiled coil</keyword>
<evidence type="ECO:0000256" key="1">
    <source>
        <dbReference type="SAM" id="Coils"/>
    </source>
</evidence>
<dbReference type="RefSeq" id="WP_272965011.1">
    <property type="nucleotide sequence ID" value="NZ_CALBIY010000025.1"/>
</dbReference>
<comment type="caution">
    <text evidence="2">The sequence shown here is derived from an EMBL/GenBank/DDBJ whole genome shotgun (WGS) entry which is preliminary data.</text>
</comment>